<evidence type="ECO:0000256" key="6">
    <source>
        <dbReference type="ARBA" id="ARBA00022824"/>
    </source>
</evidence>
<evidence type="ECO:0000256" key="3">
    <source>
        <dbReference type="ARBA" id="ARBA00018218"/>
    </source>
</evidence>
<feature type="region of interest" description="Disordered" evidence="11">
    <location>
        <begin position="63"/>
        <end position="124"/>
    </location>
</feature>
<dbReference type="InterPro" id="IPR050899">
    <property type="entry name" value="DDRGK_domain-containing"/>
</dbReference>
<dbReference type="PANTHER" id="PTHR48176:SF1">
    <property type="entry name" value="DDRGK DOMAIN-CONTAINING PROTEIN 1"/>
    <property type="match status" value="1"/>
</dbReference>
<dbReference type="OrthoDB" id="2285710at2759"/>
<keyword evidence="5" id="KW-0833">Ubl conjugation pathway</keyword>
<sequence>MFPLWERFDFRNIAGDDNVYIYAKTTNCFFQMDIVYVITLLTSFFFVLLVILIAVKGLKNSQNDNDGDGDDNVRNEHRNRLRQGVSGLRNRGRTNRQTTNTDQQDEHEEFEEIDYDDGDGEDYDEMKEFPIKGKIGAKKARKLEMKAEKKLARERELQEREERKRVMEEQEKQRKLEEERMAAEEKAKEEAERLEKERKAREEHELYLQMKKQFSIDDEGYDGDENEEESQNKLQVFIDYIKGKKVVHMDELAGNFNMKTSDVVQRINGLLEQELLIGVIDDRGKFIYITNEELESVSRFIKQRGRISLLELAENSNNLIKLIPMETAS</sequence>
<accession>A0A1Y3BRN3</accession>
<dbReference type="GO" id="GO:0044389">
    <property type="term" value="F:ubiquitin-like protein ligase binding"/>
    <property type="evidence" value="ECO:0007669"/>
    <property type="project" value="TreeGrafter"/>
</dbReference>
<evidence type="ECO:0000313" key="14">
    <source>
        <dbReference type="Proteomes" id="UP000194236"/>
    </source>
</evidence>
<evidence type="ECO:0000256" key="2">
    <source>
        <dbReference type="ARBA" id="ARBA00009829"/>
    </source>
</evidence>
<evidence type="ECO:0000256" key="8">
    <source>
        <dbReference type="ARBA" id="ARBA00023136"/>
    </source>
</evidence>
<gene>
    <name evidence="13" type="ORF">BLA29_001852</name>
</gene>
<keyword evidence="6" id="KW-0256">Endoplasmic reticulum</keyword>
<protein>
    <recommendedName>
        <fullName evidence="3">DDRGK domain-containing protein 1</fullName>
    </recommendedName>
</protein>
<evidence type="ECO:0000256" key="9">
    <source>
        <dbReference type="ARBA" id="ARBA00049608"/>
    </source>
</evidence>
<dbReference type="InterPro" id="IPR019153">
    <property type="entry name" value="DDRGK_dom-contain"/>
</dbReference>
<organism evidence="13 14">
    <name type="scientific">Euroglyphus maynei</name>
    <name type="common">Mayne's house dust mite</name>
    <dbReference type="NCBI Taxonomy" id="6958"/>
    <lineage>
        <taxon>Eukaryota</taxon>
        <taxon>Metazoa</taxon>
        <taxon>Ecdysozoa</taxon>
        <taxon>Arthropoda</taxon>
        <taxon>Chelicerata</taxon>
        <taxon>Arachnida</taxon>
        <taxon>Acari</taxon>
        <taxon>Acariformes</taxon>
        <taxon>Sarcoptiformes</taxon>
        <taxon>Astigmata</taxon>
        <taxon>Psoroptidia</taxon>
        <taxon>Analgoidea</taxon>
        <taxon>Pyroglyphidae</taxon>
        <taxon>Pyroglyphinae</taxon>
        <taxon>Euroglyphus</taxon>
    </lineage>
</organism>
<dbReference type="PANTHER" id="PTHR48176">
    <property type="entry name" value="DDRGK DOMAIN-CONTAINING PROTEIN 1"/>
    <property type="match status" value="1"/>
</dbReference>
<keyword evidence="14" id="KW-1185">Reference proteome</keyword>
<dbReference type="FunFam" id="1.10.10.10:FF:000143">
    <property type="entry name" value="DDRGK domain-containing protein 1"/>
    <property type="match status" value="1"/>
</dbReference>
<comment type="function">
    <text evidence="9">Substrate adapter for ufmylation, the covalent attachment of the ubiquitin-like modifier UFM1 to substrate proteins. Required for ufmylation of Atg9; protects the nervous system during aging, possibly by stabilizing Atg9 and supporting its function.</text>
</comment>
<comment type="subcellular location">
    <subcellularLocation>
        <location evidence="1">Endoplasmic reticulum membrane</location>
        <topology evidence="1">Single-pass membrane protein</topology>
    </subcellularLocation>
</comment>
<dbReference type="SUPFAM" id="SSF46785">
    <property type="entry name" value="Winged helix' DNA-binding domain"/>
    <property type="match status" value="1"/>
</dbReference>
<evidence type="ECO:0000256" key="1">
    <source>
        <dbReference type="ARBA" id="ARBA00004389"/>
    </source>
</evidence>
<dbReference type="Proteomes" id="UP000194236">
    <property type="component" value="Unassembled WGS sequence"/>
</dbReference>
<name>A0A1Y3BRN3_EURMA</name>
<evidence type="ECO:0000256" key="11">
    <source>
        <dbReference type="SAM" id="MobiDB-lite"/>
    </source>
</evidence>
<dbReference type="GO" id="GO:0005789">
    <property type="term" value="C:endoplasmic reticulum membrane"/>
    <property type="evidence" value="ECO:0007669"/>
    <property type="project" value="UniProtKB-SubCell"/>
</dbReference>
<feature type="compositionally biased region" description="Acidic residues" evidence="11">
    <location>
        <begin position="103"/>
        <end position="124"/>
    </location>
</feature>
<reference evidence="13 14" key="1">
    <citation type="submission" date="2017-03" db="EMBL/GenBank/DDBJ databases">
        <title>Genome Survey of Euroglyphus maynei.</title>
        <authorList>
            <person name="Arlian L.G."/>
            <person name="Morgan M.S."/>
            <person name="Rider S.D."/>
        </authorList>
    </citation>
    <scope>NUCLEOTIDE SEQUENCE [LARGE SCALE GENOMIC DNA]</scope>
    <source>
        <strain evidence="13">Arlian Lab</strain>
        <tissue evidence="13">Whole body</tissue>
    </source>
</reference>
<evidence type="ECO:0000256" key="10">
    <source>
        <dbReference type="ARBA" id="ARBA00049687"/>
    </source>
</evidence>
<evidence type="ECO:0000256" key="12">
    <source>
        <dbReference type="SAM" id="Phobius"/>
    </source>
</evidence>
<dbReference type="EMBL" id="MUJZ01002657">
    <property type="protein sequence ID" value="OTF83659.1"/>
    <property type="molecule type" value="Genomic_DNA"/>
</dbReference>
<keyword evidence="7 12" id="KW-1133">Transmembrane helix</keyword>
<evidence type="ECO:0000313" key="13">
    <source>
        <dbReference type="EMBL" id="OTF83659.1"/>
    </source>
</evidence>
<dbReference type="InterPro" id="IPR036388">
    <property type="entry name" value="WH-like_DNA-bd_sf"/>
</dbReference>
<dbReference type="AlphaFoldDB" id="A0A1Y3BRN3"/>
<evidence type="ECO:0000256" key="4">
    <source>
        <dbReference type="ARBA" id="ARBA00022692"/>
    </source>
</evidence>
<proteinExistence type="inferred from homology"/>
<keyword evidence="8 12" id="KW-0472">Membrane</keyword>
<keyword evidence="4 12" id="KW-0812">Transmembrane</keyword>
<dbReference type="SMART" id="SM01128">
    <property type="entry name" value="DDRGK"/>
    <property type="match status" value="1"/>
</dbReference>
<evidence type="ECO:0000256" key="5">
    <source>
        <dbReference type="ARBA" id="ARBA00022786"/>
    </source>
</evidence>
<comment type="similarity">
    <text evidence="2">Belongs to the DDRGK1 family.</text>
</comment>
<comment type="caution">
    <text evidence="13">The sequence shown here is derived from an EMBL/GenBank/DDBJ whole genome shotgun (WGS) entry which is preliminary data.</text>
</comment>
<feature type="region of interest" description="Disordered" evidence="11">
    <location>
        <begin position="154"/>
        <end position="184"/>
    </location>
</feature>
<dbReference type="InterPro" id="IPR036390">
    <property type="entry name" value="WH_DNA-bd_sf"/>
</dbReference>
<dbReference type="Gene3D" id="1.10.10.10">
    <property type="entry name" value="Winged helix-like DNA-binding domain superfamily/Winged helix DNA-binding domain"/>
    <property type="match status" value="1"/>
</dbReference>
<dbReference type="Pfam" id="PF09756">
    <property type="entry name" value="DDRGK"/>
    <property type="match status" value="1"/>
</dbReference>
<evidence type="ECO:0000256" key="7">
    <source>
        <dbReference type="ARBA" id="ARBA00022989"/>
    </source>
</evidence>
<feature type="transmembrane region" description="Helical" evidence="12">
    <location>
        <begin position="34"/>
        <end position="55"/>
    </location>
</feature>
<comment type="subunit">
    <text evidence="10">Interacts with Atg9; the interaction is transient.</text>
</comment>